<protein>
    <submittedName>
        <fullName evidence="3">AAA family ATPase</fullName>
    </submittedName>
</protein>
<feature type="transmembrane region" description="Helical" evidence="1">
    <location>
        <begin position="124"/>
        <end position="144"/>
    </location>
</feature>
<dbReference type="GO" id="GO:0016887">
    <property type="term" value="F:ATP hydrolysis activity"/>
    <property type="evidence" value="ECO:0007669"/>
    <property type="project" value="InterPro"/>
</dbReference>
<sequence length="1026" mass="113975">MRRFLRETLELWHWALFSPTKLEGRLKEWVPLADLMPREKAQNDEAHDEEPKDTSFRDILWFRAKPETRAGRLVAEYVLAVAISTLPLAIVIVTLGRPRDITIVLAALLLSLGLGAVSHSVALIAPILCALTCLFRLSIVQGSLDTLIRSFPPYRRLGLALCIAVAILNLTAVTVAKIWRHRWLKCGWVLLILGITAGLSAGFWLTSGDRGGATLSGMGMGLFAFVMFKELSKSEDTTDLLVFNAALVALGTGLGLSGEIEYRIGSDIIEISIFFVMLTSSMGAIGFLVKGLVRALKGNLPLTVPGSALAGVACGILYPVATGFVAGLVHAPLSCLTIAGLLFGHSLAPTRAGVRIFVELWDIIKTAWSDGWMELRLVPMAILDFEPTRSLVVGMSWVAVLSFPRGVWALLPVSAMLVGYFRLLPEYLFLVMKALWRVRRAQRTSRDELSRYLSDLPPYEHELIVIPIVGHARLLVASFRIAPQATLETVSKAVQMGPSWGYWRTLESAWDEIAAIAAEFDGAERSRLVRTRLLAFCEPERIAEIATHDLSLATLTNHLYNPSEASGDDTESPEGERGDLAELMPALKGVAQGVADALAQDLPIQRERGLERCINVLDRLQGRTQQLGLGDRAAAEWLRVLKHWQVVLRERIETDASVIPHKEVIQPFQSGNPLRADRPYLFKGRKRLAQDIVRTIRTGGRPTLVLHGPRRCGKSSFLLNLSRLLPDDVLPIYVDLQSQAMTSSEGDFCYGLVRAAIRDLRSRGLDPPMADRSTFKSAPYPALEDWLDELRPRLGERRLLLCLDEFEKLGDAMERGRVTTSLFDELRHLAQHRDEFDLIFCGAQTLEELGPGWTSYFINARPIEILYLEPDEARELLLDPDPAFNLKYDEGVVRRVLEMTACQPYLLQLIGEAMVKTANRHGMRHIDEAYLEEALGEALAAGAIYFANLWEETTGATPSEVAAGQRLLLALAHERPLPAMDAAASAALRRLKRYHVVTTGDKYRIEIPLVARWLRDWKGDEARVGT</sequence>
<keyword evidence="1" id="KW-1133">Transmembrane helix</keyword>
<evidence type="ECO:0000313" key="4">
    <source>
        <dbReference type="Proteomes" id="UP001151081"/>
    </source>
</evidence>
<dbReference type="PANTHER" id="PTHR34301:SF8">
    <property type="entry name" value="ATPASE DOMAIN-CONTAINING PROTEIN"/>
    <property type="match status" value="1"/>
</dbReference>
<evidence type="ECO:0000256" key="1">
    <source>
        <dbReference type="SAM" id="Phobius"/>
    </source>
</evidence>
<dbReference type="Gene3D" id="3.40.50.300">
    <property type="entry name" value="P-loop containing nucleotide triphosphate hydrolases"/>
    <property type="match status" value="1"/>
</dbReference>
<reference evidence="3 4" key="1">
    <citation type="submission" date="2021-04" db="EMBL/GenBank/DDBJ databases">
        <title>Genome analysis of Polyangium sp.</title>
        <authorList>
            <person name="Li Y."/>
            <person name="Wang J."/>
        </authorList>
    </citation>
    <scope>NUCLEOTIDE SEQUENCE [LARGE SCALE GENOMIC DNA]</scope>
    <source>
        <strain evidence="3 4">SDU14</strain>
    </source>
</reference>
<feature type="transmembrane region" description="Helical" evidence="1">
    <location>
        <begin position="188"/>
        <end position="205"/>
    </location>
</feature>
<feature type="transmembrane region" description="Helical" evidence="1">
    <location>
        <begin position="211"/>
        <end position="228"/>
    </location>
</feature>
<keyword evidence="1" id="KW-0472">Membrane</keyword>
<feature type="transmembrane region" description="Helical" evidence="1">
    <location>
        <begin position="156"/>
        <end position="176"/>
    </location>
</feature>
<feature type="transmembrane region" description="Helical" evidence="1">
    <location>
        <begin position="324"/>
        <end position="343"/>
    </location>
</feature>
<dbReference type="PANTHER" id="PTHR34301">
    <property type="entry name" value="DNA-BINDING PROTEIN-RELATED"/>
    <property type="match status" value="1"/>
</dbReference>
<organism evidence="3 4">
    <name type="scientific">Polyangium jinanense</name>
    <dbReference type="NCBI Taxonomy" id="2829994"/>
    <lineage>
        <taxon>Bacteria</taxon>
        <taxon>Pseudomonadati</taxon>
        <taxon>Myxococcota</taxon>
        <taxon>Polyangia</taxon>
        <taxon>Polyangiales</taxon>
        <taxon>Polyangiaceae</taxon>
        <taxon>Polyangium</taxon>
    </lineage>
</organism>
<feature type="transmembrane region" description="Helical" evidence="1">
    <location>
        <begin position="240"/>
        <end position="256"/>
    </location>
</feature>
<comment type="caution">
    <text evidence="3">The sequence shown here is derived from an EMBL/GenBank/DDBJ whole genome shotgun (WGS) entry which is preliminary data.</text>
</comment>
<feature type="transmembrane region" description="Helical" evidence="1">
    <location>
        <begin position="268"/>
        <end position="288"/>
    </location>
</feature>
<dbReference type="InterPro" id="IPR027417">
    <property type="entry name" value="P-loop_NTPase"/>
</dbReference>
<dbReference type="EMBL" id="JAGTJJ010000001">
    <property type="protein sequence ID" value="MDC3979607.1"/>
    <property type="molecule type" value="Genomic_DNA"/>
</dbReference>
<dbReference type="AlphaFoldDB" id="A0A9X3WWX0"/>
<accession>A0A9X3WWX0</accession>
<dbReference type="InterPro" id="IPR049945">
    <property type="entry name" value="AAA_22"/>
</dbReference>
<evidence type="ECO:0000313" key="3">
    <source>
        <dbReference type="EMBL" id="MDC3979607.1"/>
    </source>
</evidence>
<feature type="transmembrane region" description="Helical" evidence="1">
    <location>
        <begin position="73"/>
        <end position="95"/>
    </location>
</feature>
<dbReference type="Pfam" id="PF13401">
    <property type="entry name" value="AAA_22"/>
    <property type="match status" value="1"/>
</dbReference>
<proteinExistence type="predicted"/>
<dbReference type="SUPFAM" id="SSF52540">
    <property type="entry name" value="P-loop containing nucleoside triphosphate hydrolases"/>
    <property type="match status" value="1"/>
</dbReference>
<evidence type="ECO:0000259" key="2">
    <source>
        <dbReference type="Pfam" id="PF13401"/>
    </source>
</evidence>
<feature type="transmembrane region" description="Helical" evidence="1">
    <location>
        <begin position="390"/>
        <end position="411"/>
    </location>
</feature>
<gene>
    <name evidence="3" type="ORF">KEG57_03780</name>
</gene>
<dbReference type="Proteomes" id="UP001151081">
    <property type="component" value="Unassembled WGS sequence"/>
</dbReference>
<name>A0A9X3WWX0_9BACT</name>
<feature type="transmembrane region" description="Helical" evidence="1">
    <location>
        <begin position="101"/>
        <end position="117"/>
    </location>
</feature>
<dbReference type="RefSeq" id="WP_272458127.1">
    <property type="nucleotide sequence ID" value="NZ_JAGTJJ010000001.1"/>
</dbReference>
<keyword evidence="4" id="KW-1185">Reference proteome</keyword>
<keyword evidence="1" id="KW-0812">Transmembrane</keyword>
<feature type="domain" description="ORC1/DEAH AAA+ ATPase" evidence="2">
    <location>
        <begin position="700"/>
        <end position="848"/>
    </location>
</feature>
<feature type="transmembrane region" description="Helical" evidence="1">
    <location>
        <begin position="300"/>
        <end position="318"/>
    </location>
</feature>